<dbReference type="AlphaFoldDB" id="A0A6P6P9B7"/>
<organism evidence="4 5">
    <name type="scientific">Carassius auratus</name>
    <name type="common">Goldfish</name>
    <dbReference type="NCBI Taxonomy" id="7957"/>
    <lineage>
        <taxon>Eukaryota</taxon>
        <taxon>Metazoa</taxon>
        <taxon>Chordata</taxon>
        <taxon>Craniata</taxon>
        <taxon>Vertebrata</taxon>
        <taxon>Euteleostomi</taxon>
        <taxon>Actinopterygii</taxon>
        <taxon>Neopterygii</taxon>
        <taxon>Teleostei</taxon>
        <taxon>Ostariophysi</taxon>
        <taxon>Cypriniformes</taxon>
        <taxon>Cyprinidae</taxon>
        <taxon>Cyprininae</taxon>
        <taxon>Carassius</taxon>
    </lineage>
</organism>
<keyword evidence="1" id="KW-0863">Zinc-finger</keyword>
<feature type="region of interest" description="Disordered" evidence="2">
    <location>
        <begin position="16"/>
        <end position="47"/>
    </location>
</feature>
<proteinExistence type="predicted"/>
<evidence type="ECO:0000256" key="2">
    <source>
        <dbReference type="SAM" id="MobiDB-lite"/>
    </source>
</evidence>
<feature type="compositionally biased region" description="Low complexity" evidence="2">
    <location>
        <begin position="288"/>
        <end position="300"/>
    </location>
</feature>
<sequence length="362" mass="41315">MEDQVRLLTEQIQRLQADNERLRQGNVVPPVDPDQGEPSRSVPGSSGMRYVYVPRERKYPKFSGSPGPECPPVEEWVEEVRKCLQARHMSPSEQAYFVYDLLEGEAKLEIKLRSATDRADPERIFSILLETFGCVHSYIEAQQKFFQCRQREGETLREFSHSLMVLMEICQRKNSNAISNPDSVLRDQFVENVRDKMLRRELKQFIRLNPGSRFLDVRRESFRWVDDGEGARPVRARAFSCDASPGAVGEWGAETQAVAATPKNELVELKDCLRRQQTQLDTILKHLSSGPVNSNPNSRPNNPPRRYRFEADGRPICLKCDQAGHMARDCLTVRWQGRQVRSDSGQRAVNVVDVQSAGLQGN</sequence>
<dbReference type="InterPro" id="IPR048270">
    <property type="entry name" value="PNMA_C"/>
</dbReference>
<evidence type="ECO:0000313" key="5">
    <source>
        <dbReference type="RefSeq" id="XP_026117180.1"/>
    </source>
</evidence>
<dbReference type="Proteomes" id="UP000515129">
    <property type="component" value="Unplaced"/>
</dbReference>
<evidence type="ECO:0000259" key="3">
    <source>
        <dbReference type="PROSITE" id="PS50158"/>
    </source>
</evidence>
<dbReference type="InterPro" id="IPR026523">
    <property type="entry name" value="PNMA"/>
</dbReference>
<keyword evidence="1" id="KW-0479">Metal-binding</keyword>
<feature type="region of interest" description="Disordered" evidence="2">
    <location>
        <begin position="286"/>
        <end position="305"/>
    </location>
</feature>
<dbReference type="SUPFAM" id="SSF57756">
    <property type="entry name" value="Retrovirus zinc finger-like domains"/>
    <property type="match status" value="1"/>
</dbReference>
<dbReference type="PANTHER" id="PTHR23095">
    <property type="entry name" value="PARANEOPLASTIC ANTIGEN"/>
    <property type="match status" value="1"/>
</dbReference>
<gene>
    <name evidence="5" type="primary">LOC113096018</name>
</gene>
<dbReference type="GO" id="GO:0003676">
    <property type="term" value="F:nucleic acid binding"/>
    <property type="evidence" value="ECO:0007669"/>
    <property type="project" value="InterPro"/>
</dbReference>
<accession>A0A6P6P9B7</accession>
<name>A0A6P6P9B7_CARAU</name>
<dbReference type="OrthoDB" id="10065209at2759"/>
<dbReference type="InterPro" id="IPR001878">
    <property type="entry name" value="Znf_CCHC"/>
</dbReference>
<keyword evidence="1" id="KW-0862">Zinc</keyword>
<protein>
    <submittedName>
        <fullName evidence="5">Uncharacterized protein LOC113096018</fullName>
    </submittedName>
</protein>
<keyword evidence="4" id="KW-1185">Reference proteome</keyword>
<reference evidence="5" key="1">
    <citation type="submission" date="2025-08" db="UniProtKB">
        <authorList>
            <consortium name="RefSeq"/>
        </authorList>
    </citation>
    <scope>IDENTIFICATION</scope>
    <source>
        <strain evidence="5">Wakin</strain>
        <tissue evidence="5">Muscle</tissue>
    </source>
</reference>
<evidence type="ECO:0000313" key="4">
    <source>
        <dbReference type="Proteomes" id="UP000515129"/>
    </source>
</evidence>
<dbReference type="InterPro" id="IPR036875">
    <property type="entry name" value="Znf_CCHC_sf"/>
</dbReference>
<dbReference type="GO" id="GO:0008270">
    <property type="term" value="F:zinc ion binding"/>
    <property type="evidence" value="ECO:0007669"/>
    <property type="project" value="UniProtKB-KW"/>
</dbReference>
<dbReference type="RefSeq" id="XP_026117180.1">
    <property type="nucleotide sequence ID" value="XM_026261395.1"/>
</dbReference>
<dbReference type="GeneID" id="113096018"/>
<dbReference type="PANTHER" id="PTHR23095:SF17">
    <property type="entry name" value="PARANEOPLASTIC ANTIGEN MA1"/>
    <property type="match status" value="1"/>
</dbReference>
<dbReference type="PROSITE" id="PS50158">
    <property type="entry name" value="ZF_CCHC"/>
    <property type="match status" value="1"/>
</dbReference>
<evidence type="ECO:0000256" key="1">
    <source>
        <dbReference type="PROSITE-ProRule" id="PRU00047"/>
    </source>
</evidence>
<dbReference type="Pfam" id="PF14893">
    <property type="entry name" value="PNMA"/>
    <property type="match status" value="1"/>
</dbReference>
<feature type="domain" description="CCHC-type" evidence="3">
    <location>
        <begin position="317"/>
        <end position="330"/>
    </location>
</feature>
<dbReference type="KEGG" id="caua:113096018"/>